<dbReference type="Proteomes" id="UP001646157">
    <property type="component" value="Unassembled WGS sequence"/>
</dbReference>
<name>A0ABS2N7X6_9BACI</name>
<organism evidence="1 2">
    <name type="scientific">Rossellomorea pakistanensis</name>
    <dbReference type="NCBI Taxonomy" id="992288"/>
    <lineage>
        <taxon>Bacteria</taxon>
        <taxon>Bacillati</taxon>
        <taxon>Bacillota</taxon>
        <taxon>Bacilli</taxon>
        <taxon>Bacillales</taxon>
        <taxon>Bacillaceae</taxon>
        <taxon>Rossellomorea</taxon>
    </lineage>
</organism>
<dbReference type="RefSeq" id="WP_205168166.1">
    <property type="nucleotide sequence ID" value="NZ_JAFBDZ010000001.1"/>
</dbReference>
<dbReference type="EMBL" id="JAFBDZ010000001">
    <property type="protein sequence ID" value="MBM7583960.1"/>
    <property type="molecule type" value="Genomic_DNA"/>
</dbReference>
<proteinExistence type="predicted"/>
<accession>A0ABS2N7X6</accession>
<evidence type="ECO:0000313" key="1">
    <source>
        <dbReference type="EMBL" id="MBM7583960.1"/>
    </source>
</evidence>
<comment type="caution">
    <text evidence="1">The sequence shown here is derived from an EMBL/GenBank/DDBJ whole genome shotgun (WGS) entry which is preliminary data.</text>
</comment>
<sequence length="51" mass="5863">MIKPKTSMDQMILYQGAKNIAGFADLNEEVLSIEYLKRSEHFVLQAFNLSE</sequence>
<gene>
    <name evidence="1" type="ORF">JOC86_000497</name>
</gene>
<keyword evidence="2" id="KW-1185">Reference proteome</keyword>
<reference evidence="1 2" key="1">
    <citation type="submission" date="2021-01" db="EMBL/GenBank/DDBJ databases">
        <title>Genomic Encyclopedia of Type Strains, Phase IV (KMG-IV): sequencing the most valuable type-strain genomes for metagenomic binning, comparative biology and taxonomic classification.</title>
        <authorList>
            <person name="Goeker M."/>
        </authorList>
    </citation>
    <scope>NUCLEOTIDE SEQUENCE [LARGE SCALE GENOMIC DNA]</scope>
    <source>
        <strain evidence="1 2">DSM 24834</strain>
    </source>
</reference>
<protein>
    <submittedName>
        <fullName evidence="1">Uncharacterized protein</fullName>
    </submittedName>
</protein>
<evidence type="ECO:0000313" key="2">
    <source>
        <dbReference type="Proteomes" id="UP001646157"/>
    </source>
</evidence>